<dbReference type="Proteomes" id="UP000092154">
    <property type="component" value="Unassembled WGS sequence"/>
</dbReference>
<evidence type="ECO:0000313" key="2">
    <source>
        <dbReference type="EMBL" id="OAX40683.1"/>
    </source>
</evidence>
<dbReference type="EMBL" id="KV448203">
    <property type="protein sequence ID" value="OAX40683.1"/>
    <property type="molecule type" value="Genomic_DNA"/>
</dbReference>
<feature type="compositionally biased region" description="Basic residues" evidence="1">
    <location>
        <begin position="131"/>
        <end position="141"/>
    </location>
</feature>
<sequence>MDHTGRLLPPKSRRQQEEEEEEEEEDDDDDESEPEAPKSRHRIVYTVLDSDEDEHDSTPPPKPVKHRHPLLNYAENGDDSATPKLPPAAALDGERHGVASHLNSMSIRTGLRQPTEQEQHRDDDDDPAPHQKPKPIPRRPAVHSDHKDSAASKISDCRDAPQAVPPSRHRTSPLPDLTDEDIPMPVRPLPTTVETTPAPRKAKKGSKKTARTTVDSPRRTSGRNRRPMATRCAN</sequence>
<feature type="compositionally biased region" description="Basic residues" evidence="1">
    <location>
        <begin position="200"/>
        <end position="210"/>
    </location>
</feature>
<evidence type="ECO:0000256" key="1">
    <source>
        <dbReference type="SAM" id="MobiDB-lite"/>
    </source>
</evidence>
<feature type="compositionally biased region" description="Polar residues" evidence="1">
    <location>
        <begin position="101"/>
        <end position="114"/>
    </location>
</feature>
<feature type="compositionally biased region" description="Basic and acidic residues" evidence="1">
    <location>
        <begin position="142"/>
        <end position="159"/>
    </location>
</feature>
<reference evidence="2 3" key="1">
    <citation type="submission" date="2016-06" db="EMBL/GenBank/DDBJ databases">
        <title>Comparative genomics of the ectomycorrhizal sister species Rhizopogon vinicolor and Rhizopogon vesiculosus (Basidiomycota: Boletales) reveals a divergence of the mating type B locus.</title>
        <authorList>
            <consortium name="DOE Joint Genome Institute"/>
            <person name="Mujic A.B."/>
            <person name="Kuo A."/>
            <person name="Tritt A."/>
            <person name="Lipzen A."/>
            <person name="Chen C."/>
            <person name="Johnson J."/>
            <person name="Sharma A."/>
            <person name="Barry K."/>
            <person name="Grigoriev I.V."/>
            <person name="Spatafora J.W."/>
        </authorList>
    </citation>
    <scope>NUCLEOTIDE SEQUENCE [LARGE SCALE GENOMIC DNA]</scope>
    <source>
        <strain evidence="2 3">AM-OR11-026</strain>
    </source>
</reference>
<protein>
    <submittedName>
        <fullName evidence="2">Uncharacterized protein</fullName>
    </submittedName>
</protein>
<evidence type="ECO:0000313" key="3">
    <source>
        <dbReference type="Proteomes" id="UP000092154"/>
    </source>
</evidence>
<name>A0A1B7N769_9AGAM</name>
<gene>
    <name evidence="2" type="ORF">K503DRAFT_798587</name>
</gene>
<proteinExistence type="predicted"/>
<keyword evidence="3" id="KW-1185">Reference proteome</keyword>
<accession>A0A1B7N769</accession>
<dbReference type="InParanoid" id="A0A1B7N769"/>
<feature type="compositionally biased region" description="Acidic residues" evidence="1">
    <location>
        <begin position="17"/>
        <end position="34"/>
    </location>
</feature>
<dbReference type="AlphaFoldDB" id="A0A1B7N769"/>
<feature type="region of interest" description="Disordered" evidence="1">
    <location>
        <begin position="1"/>
        <end position="234"/>
    </location>
</feature>
<organism evidence="2 3">
    <name type="scientific">Rhizopogon vinicolor AM-OR11-026</name>
    <dbReference type="NCBI Taxonomy" id="1314800"/>
    <lineage>
        <taxon>Eukaryota</taxon>
        <taxon>Fungi</taxon>
        <taxon>Dikarya</taxon>
        <taxon>Basidiomycota</taxon>
        <taxon>Agaricomycotina</taxon>
        <taxon>Agaricomycetes</taxon>
        <taxon>Agaricomycetidae</taxon>
        <taxon>Boletales</taxon>
        <taxon>Suillineae</taxon>
        <taxon>Rhizopogonaceae</taxon>
        <taxon>Rhizopogon</taxon>
    </lineage>
</organism>